<dbReference type="EMBL" id="JAJFAZ020000010">
    <property type="protein sequence ID" value="KAI5311458.1"/>
    <property type="molecule type" value="Genomic_DNA"/>
</dbReference>
<evidence type="ECO:0000313" key="1">
    <source>
        <dbReference type="EMBL" id="KAI5311458.1"/>
    </source>
</evidence>
<keyword evidence="1" id="KW-0496">Mitochondrion</keyword>
<evidence type="ECO:0000313" key="2">
    <source>
        <dbReference type="Proteomes" id="UP001054821"/>
    </source>
</evidence>
<reference evidence="1 2" key="1">
    <citation type="journal article" date="2022" name="G3 (Bethesda)">
        <title>Whole-genome sequence and methylome profiling of the almond [Prunus dulcis (Mill.) D.A. Webb] cultivar 'Nonpareil'.</title>
        <authorList>
            <person name="D'Amico-Willman K.M."/>
            <person name="Ouma W.Z."/>
            <person name="Meulia T."/>
            <person name="Sideli G.M."/>
            <person name="Gradziel T.M."/>
            <person name="Fresnedo-Ramirez J."/>
        </authorList>
    </citation>
    <scope>NUCLEOTIDE SEQUENCE [LARGE SCALE GENOMIC DNA]</scope>
    <source>
        <strain evidence="1">Clone GOH B32 T37-40</strain>
    </source>
</reference>
<protein>
    <submittedName>
        <fullName evidence="1">Uncharacterized protein</fullName>
    </submittedName>
</protein>
<geneLocation type="mitochondrion" evidence="1"/>
<dbReference type="AlphaFoldDB" id="A0AAD4USH5"/>
<proteinExistence type="predicted"/>
<gene>
    <name evidence="1" type="ORF">L3X38_000184</name>
</gene>
<organism evidence="1 2">
    <name type="scientific">Prunus dulcis</name>
    <name type="common">Almond</name>
    <name type="synonym">Amygdalus dulcis</name>
    <dbReference type="NCBI Taxonomy" id="3755"/>
    <lineage>
        <taxon>Eukaryota</taxon>
        <taxon>Viridiplantae</taxon>
        <taxon>Streptophyta</taxon>
        <taxon>Embryophyta</taxon>
        <taxon>Tracheophyta</taxon>
        <taxon>Spermatophyta</taxon>
        <taxon>Magnoliopsida</taxon>
        <taxon>eudicotyledons</taxon>
        <taxon>Gunneridae</taxon>
        <taxon>Pentapetalae</taxon>
        <taxon>rosids</taxon>
        <taxon>fabids</taxon>
        <taxon>Rosales</taxon>
        <taxon>Rosaceae</taxon>
        <taxon>Amygdaloideae</taxon>
        <taxon>Amygdaleae</taxon>
        <taxon>Prunus</taxon>
    </lineage>
</organism>
<keyword evidence="2" id="KW-1185">Reference proteome</keyword>
<comment type="caution">
    <text evidence="1">The sequence shown here is derived from an EMBL/GenBank/DDBJ whole genome shotgun (WGS) entry which is preliminary data.</text>
</comment>
<sequence length="245" mass="27039">MIQPHTGMDALMMMGVIHSRCWLEAVSVEAMEHPSSFRSILSSISTDIPDVETDPKLFDRDRVAIADPFRDRNPVQGTPILVATDPKPCLQPISTQKYLISDTGAFEFAKRFCVKGGRVDLSAMSARCLLAYQHPYGGYMIGFGTSIGTGDWSVANSPDVSLSDFFPASVYEKSWRIRRESSELIRFGLLWKIYDLVAEKGVAWGPPCLQEHLPGFRGWLLGGVSGMDFLVESDGLTQPRAKGSS</sequence>
<dbReference type="Proteomes" id="UP001054821">
    <property type="component" value="Mitochondrion MT"/>
</dbReference>
<name>A0AAD4USH5_PRUDU</name>
<accession>A0AAD4USH5</accession>